<dbReference type="Pfam" id="PF00041">
    <property type="entry name" value="fn3"/>
    <property type="match status" value="2"/>
</dbReference>
<dbReference type="PANTHER" id="PTHR33607:SF2">
    <property type="entry name" value="ENDONUCLEASE-1"/>
    <property type="match status" value="1"/>
</dbReference>
<comment type="similarity">
    <text evidence="1">Belongs to the EndA/NucM nuclease family.</text>
</comment>
<evidence type="ECO:0000256" key="2">
    <source>
        <dbReference type="ARBA" id="ARBA00022722"/>
    </source>
</evidence>
<sequence>MKLKLLFLLALLGVVGHAQIPPNYYSNSTGTGYTLKTQLYNIIKDHTVKSYGDLYTTYQTSDIDNYYENDGSVLDMYSEKPNGTDPYNYSIASTQRCGNYSAEGDCYNREHIIPQSTFGSNSPMVSDAHFITPTDGKVNGIRSNYPHGIVATATTTTLNGSKLGTSAVPNYTGSVFEPIDEFKGDIARMYFYFATRYETTVSTYPYAMFNGTRTQVFTTDFLNMLLAWSAMDPVNQREIDRNNAIYAQQGNRNPYIDHPEYVQQVWNAAPDTQAPTAASNLLVTNSTATTISLSWTAGTDDVAVTSYGIYVDGILKTSVNNTTATVQNLSPSTSYSIYVVARDAANNAAPASNTVSGTTTAPIIDTESPTAPTALASTSSTSTSVTLSWGESTDNVGVTGYDVYVNGTLSLSTTGNTAHITNLTASTAYTFYVIAKDAAANYSTASNSIMVTTPEKSAVAEFCATENFETIPANNGSYLTRTWTNNGITWTATDARTDQPLNATRAITIRNGSLTSSTVENGIHDLKVTTQLIYSGTSGTFIVRVNGNAVGTVPYSDTATTTTIPGIDVTGNVVISFTDNSSSNKNRVIFDDLSWSCYTEDLAVTDFDRNTFSVYPNPVNDQLFIENDNQPFSMEIYSTVGQLIKTQTSTDGARITVKNLNKGIYFVKVKAGKKSVTKKIIVN</sequence>
<evidence type="ECO:0000313" key="8">
    <source>
        <dbReference type="Proteomes" id="UP000244527"/>
    </source>
</evidence>
<keyword evidence="4" id="KW-0378">Hydrolase</keyword>
<dbReference type="InterPro" id="IPR007346">
    <property type="entry name" value="Endonuclease-I"/>
</dbReference>
<dbReference type="AlphaFoldDB" id="A0A2S1LE84"/>
<dbReference type="EMBL" id="CP020918">
    <property type="protein sequence ID" value="AWG21846.1"/>
    <property type="molecule type" value="Genomic_DNA"/>
</dbReference>
<dbReference type="InterPro" id="IPR026444">
    <property type="entry name" value="Secre_tail"/>
</dbReference>
<dbReference type="Pfam" id="PF18962">
    <property type="entry name" value="Por_Secre_tail"/>
    <property type="match status" value="1"/>
</dbReference>
<dbReference type="RefSeq" id="WP_108740783.1">
    <property type="nucleotide sequence ID" value="NZ_CP020918.1"/>
</dbReference>
<dbReference type="NCBIfam" id="TIGR04183">
    <property type="entry name" value="Por_Secre_tail"/>
    <property type="match status" value="1"/>
</dbReference>
<dbReference type="CDD" id="cd00063">
    <property type="entry name" value="FN3"/>
    <property type="match status" value="1"/>
</dbReference>
<evidence type="ECO:0000313" key="7">
    <source>
        <dbReference type="EMBL" id="AWG21846.1"/>
    </source>
</evidence>
<evidence type="ECO:0000256" key="4">
    <source>
        <dbReference type="ARBA" id="ARBA00022801"/>
    </source>
</evidence>
<dbReference type="Proteomes" id="UP000244527">
    <property type="component" value="Chromosome"/>
</dbReference>
<keyword evidence="3 5" id="KW-0732">Signal</keyword>
<feature type="signal peptide" evidence="5">
    <location>
        <begin position="1"/>
        <end position="20"/>
    </location>
</feature>
<feature type="chain" id="PRO_5015627410" description="Fibronectin type-III domain-containing protein" evidence="5">
    <location>
        <begin position="21"/>
        <end position="683"/>
    </location>
</feature>
<organism evidence="7 8">
    <name type="scientific">Flavobacterium faecale</name>
    <dbReference type="NCBI Taxonomy" id="1355330"/>
    <lineage>
        <taxon>Bacteria</taxon>
        <taxon>Pseudomonadati</taxon>
        <taxon>Bacteroidota</taxon>
        <taxon>Flavobacteriia</taxon>
        <taxon>Flavobacteriales</taxon>
        <taxon>Flavobacteriaceae</taxon>
        <taxon>Flavobacterium</taxon>
    </lineage>
</organism>
<accession>A0A2S1LE84</accession>
<dbReference type="SUPFAM" id="SSF54060">
    <property type="entry name" value="His-Me finger endonucleases"/>
    <property type="match status" value="1"/>
</dbReference>
<evidence type="ECO:0000256" key="1">
    <source>
        <dbReference type="ARBA" id="ARBA00006429"/>
    </source>
</evidence>
<dbReference type="InterPro" id="IPR013783">
    <property type="entry name" value="Ig-like_fold"/>
</dbReference>
<dbReference type="SMART" id="SM00060">
    <property type="entry name" value="FN3"/>
    <property type="match status" value="2"/>
</dbReference>
<dbReference type="PANTHER" id="PTHR33607">
    <property type="entry name" value="ENDONUCLEASE-1"/>
    <property type="match status" value="1"/>
</dbReference>
<protein>
    <recommendedName>
        <fullName evidence="6">Fibronectin type-III domain-containing protein</fullName>
    </recommendedName>
</protein>
<dbReference type="GO" id="GO:0004518">
    <property type="term" value="F:nuclease activity"/>
    <property type="evidence" value="ECO:0007669"/>
    <property type="project" value="UniProtKB-KW"/>
</dbReference>
<dbReference type="SUPFAM" id="SSF49265">
    <property type="entry name" value="Fibronectin type III"/>
    <property type="match status" value="1"/>
</dbReference>
<dbReference type="InterPro" id="IPR003961">
    <property type="entry name" value="FN3_dom"/>
</dbReference>
<proteinExistence type="inferred from homology"/>
<keyword evidence="2" id="KW-0540">Nuclease</keyword>
<reference evidence="7 8" key="1">
    <citation type="submission" date="2017-04" db="EMBL/GenBank/DDBJ databases">
        <title>Compelte genome sequence of WV33.</title>
        <authorList>
            <person name="Lee P.C."/>
        </authorList>
    </citation>
    <scope>NUCLEOTIDE SEQUENCE [LARGE SCALE GENOMIC DNA]</scope>
    <source>
        <strain evidence="7 8">WV33</strain>
    </source>
</reference>
<evidence type="ECO:0000256" key="3">
    <source>
        <dbReference type="ARBA" id="ARBA00022729"/>
    </source>
</evidence>
<dbReference type="InterPro" id="IPR036116">
    <property type="entry name" value="FN3_sf"/>
</dbReference>
<dbReference type="Gene3D" id="2.60.40.10">
    <property type="entry name" value="Immunoglobulins"/>
    <property type="match status" value="2"/>
</dbReference>
<name>A0A2S1LE84_9FLAO</name>
<gene>
    <name evidence="7" type="ORF">FFWV33_10030</name>
</gene>
<dbReference type="GO" id="GO:0016787">
    <property type="term" value="F:hydrolase activity"/>
    <property type="evidence" value="ECO:0007669"/>
    <property type="project" value="UniProtKB-KW"/>
</dbReference>
<dbReference type="PROSITE" id="PS50853">
    <property type="entry name" value="FN3"/>
    <property type="match status" value="2"/>
</dbReference>
<keyword evidence="8" id="KW-1185">Reference proteome</keyword>
<dbReference type="Pfam" id="PF04231">
    <property type="entry name" value="Endonuclease_1"/>
    <property type="match status" value="1"/>
</dbReference>
<feature type="domain" description="Fibronectin type-III" evidence="6">
    <location>
        <begin position="277"/>
        <end position="363"/>
    </location>
</feature>
<evidence type="ECO:0000259" key="6">
    <source>
        <dbReference type="PROSITE" id="PS50853"/>
    </source>
</evidence>
<dbReference type="KEGG" id="ffa:FFWV33_10030"/>
<feature type="domain" description="Fibronectin type-III" evidence="6">
    <location>
        <begin position="371"/>
        <end position="456"/>
    </location>
</feature>
<evidence type="ECO:0000256" key="5">
    <source>
        <dbReference type="SAM" id="SignalP"/>
    </source>
</evidence>
<dbReference type="OrthoDB" id="5485925at2"/>
<dbReference type="InterPro" id="IPR044925">
    <property type="entry name" value="His-Me_finger_sf"/>
</dbReference>